<dbReference type="EMBL" id="BSBO01000005">
    <property type="protein sequence ID" value="GLG03608.1"/>
    <property type="molecule type" value="Genomic_DNA"/>
</dbReference>
<dbReference type="CDD" id="cd02440">
    <property type="entry name" value="AdoMet_MTases"/>
    <property type="match status" value="1"/>
</dbReference>
<evidence type="ECO:0000313" key="3">
    <source>
        <dbReference type="Proteomes" id="UP001145145"/>
    </source>
</evidence>
<dbReference type="RefSeq" id="WP_281872356.1">
    <property type="nucleotide sequence ID" value="NZ_BSBO01000005.1"/>
</dbReference>
<protein>
    <submittedName>
        <fullName evidence="2">Transcriptional regulator</fullName>
    </submittedName>
</protein>
<dbReference type="AlphaFoldDB" id="A0A9W6FBX2"/>
<proteinExistence type="predicted"/>
<dbReference type="SUPFAM" id="SSF53335">
    <property type="entry name" value="S-adenosyl-L-methionine-dependent methyltransferases"/>
    <property type="match status" value="1"/>
</dbReference>
<evidence type="ECO:0000259" key="1">
    <source>
        <dbReference type="Pfam" id="PF08241"/>
    </source>
</evidence>
<name>A0A9W6FBX2_9FIRM</name>
<keyword evidence="3" id="KW-1185">Reference proteome</keyword>
<dbReference type="PANTHER" id="PTHR43591">
    <property type="entry name" value="METHYLTRANSFERASE"/>
    <property type="match status" value="1"/>
</dbReference>
<dbReference type="InterPro" id="IPR013216">
    <property type="entry name" value="Methyltransf_11"/>
</dbReference>
<accession>A0A9W6FBX2</accession>
<dbReference type="Pfam" id="PF08241">
    <property type="entry name" value="Methyltransf_11"/>
    <property type="match status" value="1"/>
</dbReference>
<dbReference type="GO" id="GO:0008757">
    <property type="term" value="F:S-adenosylmethionine-dependent methyltransferase activity"/>
    <property type="evidence" value="ECO:0007669"/>
    <property type="project" value="InterPro"/>
</dbReference>
<feature type="domain" description="Methyltransferase type 11" evidence="1">
    <location>
        <begin position="53"/>
        <end position="149"/>
    </location>
</feature>
<reference evidence="2 3" key="1">
    <citation type="journal article" date="2023" name="Int. J. Syst. Evol. Microbiol.">
        <title>Sellimonas catena sp. nov., isolated from human faeces.</title>
        <authorList>
            <person name="Hisatomi A."/>
            <person name="Ohkuma M."/>
            <person name="Sakamoto M."/>
        </authorList>
    </citation>
    <scope>NUCLEOTIDE SEQUENCE [LARGE SCALE GENOMIC DNA]</scope>
    <source>
        <strain evidence="2 3">12EGH17</strain>
    </source>
</reference>
<dbReference type="Gene3D" id="3.40.50.150">
    <property type="entry name" value="Vaccinia Virus protein VP39"/>
    <property type="match status" value="1"/>
</dbReference>
<dbReference type="InterPro" id="IPR029063">
    <property type="entry name" value="SAM-dependent_MTases_sf"/>
</dbReference>
<dbReference type="Proteomes" id="UP001145145">
    <property type="component" value="Unassembled WGS sequence"/>
</dbReference>
<evidence type="ECO:0000313" key="2">
    <source>
        <dbReference type="EMBL" id="GLG03608.1"/>
    </source>
</evidence>
<organism evidence="2 3">
    <name type="scientific">Sellimonas catena</name>
    <dbReference type="NCBI Taxonomy" id="2994035"/>
    <lineage>
        <taxon>Bacteria</taxon>
        <taxon>Bacillati</taxon>
        <taxon>Bacillota</taxon>
        <taxon>Clostridia</taxon>
        <taxon>Lachnospirales</taxon>
        <taxon>Lachnospiraceae</taxon>
        <taxon>Sellimonas</taxon>
    </lineage>
</organism>
<gene>
    <name evidence="2" type="ORF">Selli1_07820</name>
</gene>
<sequence>MYAQVAIKPNPLLRNGAYGIVMRGVQKCTRGCSSLRGRNKLPLCCIKLDTATELGCGTGDMWKDKEAMIASCSKLVLSDFSAGMVKVSKETVGIHDNVEYQVIDIQDIPFGDETFDIVIANMMLYHVPDLHRALTEVRRVLKKGGKFYCATYGEHGITEYLTTLFSEYGVEDSINKNFTLQNGYEILGKVFSKVEKLEYVDSLQVREVDDMVEYIYSLSSMMPLRNVPKQDVKNMLLQHTSNGILHVPKEYGMFRAE</sequence>
<comment type="caution">
    <text evidence="2">The sequence shown here is derived from an EMBL/GenBank/DDBJ whole genome shotgun (WGS) entry which is preliminary data.</text>
</comment>